<name>A0A1K0GAL0_9BASI</name>
<reference evidence="4" key="1">
    <citation type="submission" date="2016-04" db="EMBL/GenBank/DDBJ databases">
        <authorList>
            <person name="Guldener U."/>
            <person name="Guldener U."/>
        </authorList>
    </citation>
    <scope>NUCLEOTIDE SEQUENCE [LARGE SCALE GENOMIC DNA]</scope>
    <source>
        <strain evidence="4">UB2112</strain>
    </source>
</reference>
<accession>A0A1K0GAL0</accession>
<feature type="domain" description="LYC1 C-terminal" evidence="1">
    <location>
        <begin position="185"/>
        <end position="410"/>
    </location>
</feature>
<reference evidence="2" key="2">
    <citation type="submission" date="2016-04" db="EMBL/GenBank/DDBJ databases">
        <authorList>
            <person name="Evans L.H."/>
            <person name="Alamgir A."/>
            <person name="Owens N."/>
            <person name="Weber N.D."/>
            <person name="Virtaneva K."/>
            <person name="Barbian K."/>
            <person name="Babar A."/>
            <person name="Rosenke K."/>
        </authorList>
    </citation>
    <scope>NUCLEOTIDE SEQUENCE</scope>
    <source>
        <strain evidence="2">UB2112</strain>
    </source>
</reference>
<dbReference type="PANTHER" id="PTHR34815:SF2">
    <property type="entry name" value="N-ACETYLTRANSFERASE DOMAIN-CONTAINING PROTEIN"/>
    <property type="match status" value="1"/>
</dbReference>
<dbReference type="Proteomes" id="UP000658997">
    <property type="component" value="Unassembled WGS sequence"/>
</dbReference>
<evidence type="ECO:0000313" key="3">
    <source>
        <dbReference type="EMBL" id="SYW80175.1"/>
    </source>
</evidence>
<evidence type="ECO:0000259" key="1">
    <source>
        <dbReference type="Pfam" id="PF22998"/>
    </source>
</evidence>
<protein>
    <recommendedName>
        <fullName evidence="1">LYC1 C-terminal domain-containing protein</fullName>
    </recommendedName>
</protein>
<dbReference type="InterPro" id="IPR055100">
    <property type="entry name" value="GNAT_LYC1-like"/>
</dbReference>
<sequence>MTAALSGYLLVPATPAQDLIATKREHLEWGAPLLTEDQFITREKSVLDRTDFSRNRRQRWVLVPADNTTTQDFLSACETYRRPILFKRPGKGRVESGWGYSVCSVFVPEGKRRMGYAWQMMTLLRENLKPKRAVRPGDLVEGLDERKGELGEDVRYGSNATLSFLYSDVGQYYKKFGWQVVGNRHVEWPPLSEGDSPVRLPEGAKWLEPEELREVGRMDREFLLSQLQTPCSPGDGKIRFCLDDPEATSWRWLIKRSSFYATTLLPESAPKPKHFGLYLPSISGKGDESYAVCMFDHIERKISILRFRFSSPQAFQVLIGAIRGQARQFGMKKCLAWNLNLASLGVELSEDDDQKLKAGEKVQGYQDKLKGGQVVERQGSGASLPALAWYADKQEGEDVEWVCNEHGWWC</sequence>
<dbReference type="EMBL" id="LT558132">
    <property type="protein sequence ID" value="SAM84986.1"/>
    <property type="molecule type" value="Genomic_DNA"/>
</dbReference>
<dbReference type="AlphaFoldDB" id="A0A1K0GAL0"/>
<evidence type="ECO:0000313" key="4">
    <source>
        <dbReference type="Proteomes" id="UP000179920"/>
    </source>
</evidence>
<dbReference type="Pfam" id="PF22998">
    <property type="entry name" value="GNAT_LYC1-like"/>
    <property type="match status" value="1"/>
</dbReference>
<dbReference type="PANTHER" id="PTHR34815">
    <property type="entry name" value="LYSINE ACETYLTRANSFERASE"/>
    <property type="match status" value="1"/>
</dbReference>
<dbReference type="Proteomes" id="UP000179920">
    <property type="component" value="Chromosome XVI"/>
</dbReference>
<keyword evidence="5" id="KW-1185">Reference proteome</keyword>
<organism evidence="2 4">
    <name type="scientific">Ustilago bromivora</name>
    <dbReference type="NCBI Taxonomy" id="307758"/>
    <lineage>
        <taxon>Eukaryota</taxon>
        <taxon>Fungi</taxon>
        <taxon>Dikarya</taxon>
        <taxon>Basidiomycota</taxon>
        <taxon>Ustilaginomycotina</taxon>
        <taxon>Ustilaginomycetes</taxon>
        <taxon>Ustilaginales</taxon>
        <taxon>Ustilaginaceae</taxon>
        <taxon>Ustilago</taxon>
    </lineage>
</organism>
<evidence type="ECO:0000313" key="5">
    <source>
        <dbReference type="Proteomes" id="UP000658997"/>
    </source>
</evidence>
<dbReference type="InterPro" id="IPR053013">
    <property type="entry name" value="LAT"/>
</dbReference>
<evidence type="ECO:0000313" key="2">
    <source>
        <dbReference type="EMBL" id="SAM84986.1"/>
    </source>
</evidence>
<gene>
    <name evidence="3" type="ORF">UBRO2_03443</name>
    <name evidence="2" type="ORF">UBRO_04403</name>
</gene>
<dbReference type="EMBL" id="ULHB01000065">
    <property type="protein sequence ID" value="SYW80175.1"/>
    <property type="molecule type" value="Genomic_DNA"/>
</dbReference>
<reference evidence="3" key="3">
    <citation type="submission" date="2018-08" db="EMBL/GenBank/DDBJ databases">
        <authorList>
            <person name="Guldener U."/>
        </authorList>
    </citation>
    <scope>NUCLEOTIDE SEQUENCE</scope>
    <source>
        <strain evidence="3">UB2</strain>
    </source>
</reference>
<proteinExistence type="predicted"/>
<dbReference type="OrthoDB" id="2020070at2759"/>